<evidence type="ECO:0000313" key="5">
    <source>
        <dbReference type="Proteomes" id="UP000653730"/>
    </source>
</evidence>
<dbReference type="GO" id="GO:0006006">
    <property type="term" value="P:glucose metabolic process"/>
    <property type="evidence" value="ECO:0007669"/>
    <property type="project" value="UniProtKB-KW"/>
</dbReference>
<dbReference type="Gene3D" id="2.130.10.10">
    <property type="entry name" value="YVTN repeat-like/Quinoprotein amine dehydrogenase"/>
    <property type="match status" value="1"/>
</dbReference>
<feature type="region of interest" description="Disordered" evidence="3">
    <location>
        <begin position="176"/>
        <end position="198"/>
    </location>
</feature>
<reference evidence="4 5" key="1">
    <citation type="submission" date="2020-09" db="EMBL/GenBank/DDBJ databases">
        <title>Sinomicrobium weinanense sp. nov., a halophilic bacteria isolated from saline-alkali soil.</title>
        <authorList>
            <person name="Wu P."/>
            <person name="Ren H."/>
            <person name="Mei Y."/>
            <person name="Liang Y."/>
            <person name="Chen Z."/>
        </authorList>
    </citation>
    <scope>NUCLEOTIDE SEQUENCE [LARGE SCALE GENOMIC DNA]</scope>
    <source>
        <strain evidence="4 5">FJxs</strain>
    </source>
</reference>
<accession>A0A926JSS0</accession>
<dbReference type="SUPFAM" id="SSF51004">
    <property type="entry name" value="C-terminal (heme d1) domain of cytochrome cd1-nitrite reductase"/>
    <property type="match status" value="1"/>
</dbReference>
<keyword evidence="2" id="KW-0313">Glucose metabolism</keyword>
<sequence length="398" mass="43571">MLKKTFLLLACTATLLACKEKKNRTTLPGENKAPKNTAAPKDASFAFIGTYTRKEGHVDGKAEGVYLLQREGNDGQLKIVTTAAKMTNPSFLAISPDRQNLYAVSEVARENETGALHVFALDDFKKPVFLQELPTDAKAPCHVNLDHKGKYVFVANYVGGVVKMYKRDKKGLLSPADTVQLNGSGPDTARQGESHPHSVAVSPDDRFIFIPDLGSDKIWIFGIDGEKDRLVPAPGEFAATSPGAGPRHFIFHPEGHYAYVINELNNTIHAYAYDAEEGKLTEIQTINTLPEGFEGQSNTADIHIHPNGKFLYGSNRGHNSIAVYAIDPDSGKLSLVQHESTRGDFPRNFAIHPSGKQLYAANQNSGNIVQFDIDPETGRLSYEGQLDVKSPVCITFYP</sequence>
<name>A0A926JSS0_9FLAO</name>
<dbReference type="InterPro" id="IPR015943">
    <property type="entry name" value="WD40/YVTN_repeat-like_dom_sf"/>
</dbReference>
<evidence type="ECO:0000256" key="2">
    <source>
        <dbReference type="ARBA" id="ARBA00022526"/>
    </source>
</evidence>
<dbReference type="Pfam" id="PF10282">
    <property type="entry name" value="Lactonase"/>
    <property type="match status" value="1"/>
</dbReference>
<dbReference type="PANTHER" id="PTHR30344">
    <property type="entry name" value="6-PHOSPHOGLUCONOLACTONASE-RELATED"/>
    <property type="match status" value="1"/>
</dbReference>
<evidence type="ECO:0000256" key="1">
    <source>
        <dbReference type="ARBA" id="ARBA00005564"/>
    </source>
</evidence>
<evidence type="ECO:0000313" key="4">
    <source>
        <dbReference type="EMBL" id="MBC9796684.1"/>
    </source>
</evidence>
<dbReference type="InterPro" id="IPR011048">
    <property type="entry name" value="Haem_d1_sf"/>
</dbReference>
<dbReference type="FunFam" id="2.130.10.10:FF:000306">
    <property type="entry name" value="3-carboxymuconate cyclase"/>
    <property type="match status" value="1"/>
</dbReference>
<dbReference type="InterPro" id="IPR019405">
    <property type="entry name" value="Lactonase_7-beta_prop"/>
</dbReference>
<dbReference type="GO" id="GO:0017057">
    <property type="term" value="F:6-phosphogluconolactonase activity"/>
    <property type="evidence" value="ECO:0007669"/>
    <property type="project" value="TreeGrafter"/>
</dbReference>
<dbReference type="EMBL" id="JACVDC010000034">
    <property type="protein sequence ID" value="MBC9796684.1"/>
    <property type="molecule type" value="Genomic_DNA"/>
</dbReference>
<dbReference type="AlphaFoldDB" id="A0A926JSS0"/>
<dbReference type="Proteomes" id="UP000653730">
    <property type="component" value="Unassembled WGS sequence"/>
</dbReference>
<keyword evidence="2" id="KW-0119">Carbohydrate metabolism</keyword>
<dbReference type="PANTHER" id="PTHR30344:SF1">
    <property type="entry name" value="6-PHOSPHOGLUCONOLACTONASE"/>
    <property type="match status" value="1"/>
</dbReference>
<evidence type="ECO:0000256" key="3">
    <source>
        <dbReference type="SAM" id="MobiDB-lite"/>
    </source>
</evidence>
<dbReference type="InterPro" id="IPR050282">
    <property type="entry name" value="Cycloisomerase_2"/>
</dbReference>
<gene>
    <name evidence="4" type="ORF">IBL28_11945</name>
</gene>
<comment type="similarity">
    <text evidence="1">Belongs to the cycloisomerase 2 family.</text>
</comment>
<comment type="caution">
    <text evidence="4">The sequence shown here is derived from an EMBL/GenBank/DDBJ whole genome shotgun (WGS) entry which is preliminary data.</text>
</comment>
<dbReference type="GO" id="GO:0005829">
    <property type="term" value="C:cytosol"/>
    <property type="evidence" value="ECO:0007669"/>
    <property type="project" value="TreeGrafter"/>
</dbReference>
<organism evidence="4 5">
    <name type="scientific">Sinomicrobium weinanense</name>
    <dbReference type="NCBI Taxonomy" id="2842200"/>
    <lineage>
        <taxon>Bacteria</taxon>
        <taxon>Pseudomonadati</taxon>
        <taxon>Bacteroidota</taxon>
        <taxon>Flavobacteriia</taxon>
        <taxon>Flavobacteriales</taxon>
        <taxon>Flavobacteriaceae</taxon>
        <taxon>Sinomicrobium</taxon>
    </lineage>
</organism>
<proteinExistence type="inferred from homology"/>
<dbReference type="PROSITE" id="PS51257">
    <property type="entry name" value="PROKAR_LIPOPROTEIN"/>
    <property type="match status" value="1"/>
</dbReference>
<protein>
    <submittedName>
        <fullName evidence="4">Lactonase family protein</fullName>
    </submittedName>
</protein>
<keyword evidence="5" id="KW-1185">Reference proteome</keyword>
<dbReference type="RefSeq" id="WP_187965831.1">
    <property type="nucleotide sequence ID" value="NZ_JACVDC010000034.1"/>
</dbReference>